<organism evidence="2 3">
    <name type="scientific">Marimonas arenosa</name>
    <dbReference type="NCBI Taxonomy" id="1795305"/>
    <lineage>
        <taxon>Bacteria</taxon>
        <taxon>Pseudomonadati</taxon>
        <taxon>Pseudomonadota</taxon>
        <taxon>Alphaproteobacteria</taxon>
        <taxon>Rhodobacterales</taxon>
        <taxon>Paracoccaceae</taxon>
        <taxon>Marimonas</taxon>
    </lineage>
</organism>
<dbReference type="InterPro" id="IPR045220">
    <property type="entry name" value="FRHB/FDHB/HCAR-like"/>
</dbReference>
<dbReference type="RefSeq" id="WP_306734918.1">
    <property type="nucleotide sequence ID" value="NZ_JANHAX010000002.1"/>
</dbReference>
<dbReference type="Proteomes" id="UP001226762">
    <property type="component" value="Unassembled WGS sequence"/>
</dbReference>
<dbReference type="SUPFAM" id="SSF54862">
    <property type="entry name" value="4Fe-4S ferredoxins"/>
    <property type="match status" value="1"/>
</dbReference>
<dbReference type="GO" id="GO:0033354">
    <property type="term" value="P:chlorophyll cycle"/>
    <property type="evidence" value="ECO:0007669"/>
    <property type="project" value="TreeGrafter"/>
</dbReference>
<keyword evidence="3" id="KW-1185">Reference proteome</keyword>
<protein>
    <submittedName>
        <fullName evidence="2">Coenzyme F420 hydrogenase/dehydrogenase, beta subunit C-terminal domain</fullName>
    </submittedName>
</protein>
<dbReference type="InterPro" id="IPR007516">
    <property type="entry name" value="Co_F420_Hydgase/DH_bsu_N"/>
</dbReference>
<evidence type="ECO:0000259" key="1">
    <source>
        <dbReference type="PROSITE" id="PS51379"/>
    </source>
</evidence>
<dbReference type="EMBL" id="JANHAX010000002">
    <property type="protein sequence ID" value="MDQ2089646.1"/>
    <property type="molecule type" value="Genomic_DNA"/>
</dbReference>
<dbReference type="Pfam" id="PF04422">
    <property type="entry name" value="FrhB_FdhB_N"/>
    <property type="match status" value="1"/>
</dbReference>
<dbReference type="InterPro" id="IPR017896">
    <property type="entry name" value="4Fe4S_Fe-S-bd"/>
</dbReference>
<evidence type="ECO:0000313" key="2">
    <source>
        <dbReference type="EMBL" id="MDQ2089646.1"/>
    </source>
</evidence>
<name>A0AAE4B5U0_9RHOB</name>
<dbReference type="PANTHER" id="PTHR31332:SF0">
    <property type="entry name" value="7-HYDROXYMETHYL CHLOROPHYLL A REDUCTASE, CHLOROPLASTIC"/>
    <property type="match status" value="1"/>
</dbReference>
<accession>A0AAE4B5U0</accession>
<gene>
    <name evidence="2" type="ORF">NO357_07015</name>
</gene>
<evidence type="ECO:0000313" key="3">
    <source>
        <dbReference type="Proteomes" id="UP001226762"/>
    </source>
</evidence>
<reference evidence="2" key="2">
    <citation type="submission" date="2023-02" db="EMBL/GenBank/DDBJ databases">
        <title>'Rhodoalgimonas zhirmunskyi' gen. nov., isolated from a red alga.</title>
        <authorList>
            <person name="Nedashkovskaya O.I."/>
            <person name="Otstavnykh N.Y."/>
            <person name="Bystritskaya E.P."/>
            <person name="Balabanova L.A."/>
            <person name="Isaeva M.P."/>
        </authorList>
    </citation>
    <scope>NUCLEOTIDE SEQUENCE</scope>
    <source>
        <strain evidence="2">KCTC 52189</strain>
    </source>
</reference>
<reference evidence="2" key="1">
    <citation type="submission" date="2022-07" db="EMBL/GenBank/DDBJ databases">
        <authorList>
            <person name="Otstavnykh N."/>
            <person name="Isaeva M."/>
            <person name="Bystritskaya E."/>
        </authorList>
    </citation>
    <scope>NUCLEOTIDE SEQUENCE</scope>
    <source>
        <strain evidence="2">KCTC 52189</strain>
    </source>
</reference>
<comment type="caution">
    <text evidence="2">The sequence shown here is derived from an EMBL/GenBank/DDBJ whole genome shotgun (WGS) entry which is preliminary data.</text>
</comment>
<sequence length="413" mass="44409">MSRNFETLDDIIDNGFCIGCGLCKALAPGAAITMAESENGHLRPRAANSIPVDQEAAILRLCPGINVHGPFGKQIDKVDPVWGQVRRIARGYAADPDIRFRAAAGGIMTALSQFLIDSGLVSKVLQVQADPKDALHSRPVVSRDAGSVLASSGSRYATCATLETLPDILAEGEPIAVAMKPCDIAAIRNLQAEDSRARELIVCTIALFCGTVPSLKASDDFLARRGLAREDIAEFRWRGHGCPGPTYARTADGREFEGPYREFWVDHQWTTQFRCKICPDAVGLQADIATGDAWPGGWPTGESEGWNMLIAHTEVGEQLLAECEEAGKIRLEESDIELLSDTQPHHVDLRRALAARLAAARIAGLPEPNFRGLGLNACSAGLDPDTLARNFAGTLTRVRAGQGDQAVKADYAD</sequence>
<proteinExistence type="predicted"/>
<feature type="domain" description="4Fe-4S ferredoxin-type" evidence="1">
    <location>
        <begin position="8"/>
        <end position="37"/>
    </location>
</feature>
<dbReference type="PANTHER" id="PTHR31332">
    <property type="entry name" value="7-HYDROXYMETHYL CHLOROPHYLL A REDUCTASE, CHLOROPLASTIC"/>
    <property type="match status" value="1"/>
</dbReference>
<dbReference type="InterPro" id="IPR007525">
    <property type="entry name" value="FrhB_FdhB_C"/>
</dbReference>
<dbReference type="GO" id="GO:0090415">
    <property type="term" value="F:7-hydroxymethyl chlorophyll a reductase activity"/>
    <property type="evidence" value="ECO:0007669"/>
    <property type="project" value="TreeGrafter"/>
</dbReference>
<dbReference type="AlphaFoldDB" id="A0AAE4B5U0"/>
<dbReference type="Pfam" id="PF04432">
    <property type="entry name" value="FrhB_FdhB_C"/>
    <property type="match status" value="1"/>
</dbReference>
<dbReference type="PROSITE" id="PS51379">
    <property type="entry name" value="4FE4S_FER_2"/>
    <property type="match status" value="1"/>
</dbReference>